<dbReference type="PATRIC" id="fig|1030009.3.peg.2153"/>
<dbReference type="InterPro" id="IPR000182">
    <property type="entry name" value="GNAT_dom"/>
</dbReference>
<dbReference type="HOGENOM" id="CLU_013985_23_3_9"/>
<evidence type="ECO:0000256" key="1">
    <source>
        <dbReference type="ARBA" id="ARBA00005395"/>
    </source>
</evidence>
<dbReference type="SUPFAM" id="SSF55729">
    <property type="entry name" value="Acyl-CoA N-acyltransferases (Nat)"/>
    <property type="match status" value="1"/>
</dbReference>
<evidence type="ECO:0000259" key="5">
    <source>
        <dbReference type="PROSITE" id="PS51186"/>
    </source>
</evidence>
<reference evidence="6 7" key="1">
    <citation type="journal article" date="2011" name="J. Bacteriol.">
        <title>Genome sequence of the nonpathogenic Listeria monocytogenes serovar 4a strain M7.</title>
        <authorList>
            <person name="Chen J."/>
            <person name="Xia Y."/>
            <person name="Cheng C."/>
            <person name="Fang C."/>
            <person name="Shan Y."/>
            <person name="Jin G."/>
            <person name="Fang W."/>
        </authorList>
    </citation>
    <scope>NUCLEOTIDE SEQUENCE [LARGE SCALE GENOMIC DNA]</scope>
    <source>
        <strain evidence="6 7">M7</strain>
    </source>
</reference>
<dbReference type="PROSITE" id="PS51186">
    <property type="entry name" value="GNAT"/>
    <property type="match status" value="1"/>
</dbReference>
<proteinExistence type="inferred from homology"/>
<gene>
    <name evidence="6" type="ordered locus">LMM7_2167</name>
</gene>
<dbReference type="Pfam" id="PF00583">
    <property type="entry name" value="Acetyltransf_1"/>
    <property type="match status" value="1"/>
</dbReference>
<dbReference type="AlphaFoldDB" id="A0A0E0UXI8"/>
<dbReference type="PANTHER" id="PTHR43420:SF44">
    <property type="entry name" value="ACETYLTRANSFERASE YPEA"/>
    <property type="match status" value="1"/>
</dbReference>
<accession>A0A0E0UXI8</accession>
<keyword evidence="3 6" id="KW-0808">Transferase</keyword>
<dbReference type="NCBIfam" id="TIGR01575">
    <property type="entry name" value="rimI"/>
    <property type="match status" value="1"/>
</dbReference>
<dbReference type="CDD" id="cd04301">
    <property type="entry name" value="NAT_SF"/>
    <property type="match status" value="1"/>
</dbReference>
<organism evidence="6 7">
    <name type="scientific">Listeria monocytogenes serotype 4a (strain M7)</name>
    <dbReference type="NCBI Taxonomy" id="1030009"/>
    <lineage>
        <taxon>Bacteria</taxon>
        <taxon>Bacillati</taxon>
        <taxon>Bacillota</taxon>
        <taxon>Bacilli</taxon>
        <taxon>Bacillales</taxon>
        <taxon>Listeriaceae</taxon>
        <taxon>Listeria</taxon>
    </lineage>
</organism>
<name>A0A0E0UXI8_LISMM</name>
<evidence type="ECO:0000256" key="2">
    <source>
        <dbReference type="ARBA" id="ARBA00022490"/>
    </source>
</evidence>
<dbReference type="InterPro" id="IPR006464">
    <property type="entry name" value="AcTrfase_RimI/Ard1"/>
</dbReference>
<dbReference type="InterPro" id="IPR050680">
    <property type="entry name" value="YpeA/RimI_acetyltransf"/>
</dbReference>
<dbReference type="KEGG" id="lmq:LMM7_2167"/>
<evidence type="ECO:0000313" key="6">
    <source>
        <dbReference type="EMBL" id="AEH93172.1"/>
    </source>
</evidence>
<keyword evidence="4" id="KW-0012">Acyltransferase</keyword>
<evidence type="ECO:0000313" key="7">
    <source>
        <dbReference type="Proteomes" id="UP000000486"/>
    </source>
</evidence>
<evidence type="ECO:0000256" key="4">
    <source>
        <dbReference type="ARBA" id="ARBA00023315"/>
    </source>
</evidence>
<dbReference type="GO" id="GO:0008080">
    <property type="term" value="F:N-acetyltransferase activity"/>
    <property type="evidence" value="ECO:0007669"/>
    <property type="project" value="InterPro"/>
</dbReference>
<dbReference type="PANTHER" id="PTHR43420">
    <property type="entry name" value="ACETYLTRANSFERASE"/>
    <property type="match status" value="1"/>
</dbReference>
<keyword evidence="2" id="KW-0963">Cytoplasm</keyword>
<feature type="domain" description="N-acetyltransferase" evidence="5">
    <location>
        <begin position="15"/>
        <end position="159"/>
    </location>
</feature>
<sequence>MVGIEGFRVSLDDALLFREATVADLKSIMNVENAAFTVPWTEAAFRNEFIINQYAYYLLAIHEEQTVGYAGVWLVLDEGHITNIAIHPDYQGNHYGEALLREMIRVAKERGIVRMTLEVRVSNDVAQGLYKKLGFQDGAIRKNYYPDTKEDALVMWVDL</sequence>
<dbReference type="EMBL" id="CP002816">
    <property type="protein sequence ID" value="AEH93172.1"/>
    <property type="molecule type" value="Genomic_DNA"/>
</dbReference>
<dbReference type="Gene3D" id="3.40.630.30">
    <property type="match status" value="1"/>
</dbReference>
<protein>
    <submittedName>
        <fullName evidence="6">Putative ribosomal-protein-alanine N-acetyltransferase</fullName>
    </submittedName>
</protein>
<dbReference type="Proteomes" id="UP000000486">
    <property type="component" value="Chromosome"/>
</dbReference>
<dbReference type="InterPro" id="IPR016181">
    <property type="entry name" value="Acyl_CoA_acyltransferase"/>
</dbReference>
<evidence type="ECO:0000256" key="3">
    <source>
        <dbReference type="ARBA" id="ARBA00022679"/>
    </source>
</evidence>
<comment type="similarity">
    <text evidence="1">Belongs to the acetyltransferase family. RimI subfamily.</text>
</comment>